<dbReference type="InterPro" id="IPR011010">
    <property type="entry name" value="DNA_brk_join_enz"/>
</dbReference>
<dbReference type="InterPro" id="IPR013762">
    <property type="entry name" value="Integrase-like_cat_sf"/>
</dbReference>
<gene>
    <name evidence="4" type="ORF">SNAT2548_LOCUS30479</name>
</gene>
<comment type="caution">
    <text evidence="4">The sequence shown here is derived from an EMBL/GenBank/DDBJ whole genome shotgun (WGS) entry which is preliminary data.</text>
</comment>
<feature type="compositionally biased region" description="Low complexity" evidence="2">
    <location>
        <begin position="1009"/>
        <end position="1020"/>
    </location>
</feature>
<feature type="compositionally biased region" description="Basic and acidic residues" evidence="2">
    <location>
        <begin position="1030"/>
        <end position="1043"/>
    </location>
</feature>
<feature type="compositionally biased region" description="Basic and acidic residues" evidence="2">
    <location>
        <begin position="589"/>
        <end position="603"/>
    </location>
</feature>
<dbReference type="Gene3D" id="1.10.443.10">
    <property type="entry name" value="Intergrase catalytic core"/>
    <property type="match status" value="1"/>
</dbReference>
<sequence>MARVAAPGLLVASPCRPAVTGALEEVSLCMRTHEQLLSFKCARSSAPYLLQAGVVLRSAFSLGARAACCAQCVGMARSIQMFSDRADRAWARLPSQSVQLPWEVSFQSCLELPLSLNFERPTRVRVPERSVVPVETKKPRVDGSSVLSVAVKVSAKPWHEDDRRGAALFQLQAIVEGWPDAFGIVALCRADANGTLDLDELSYSIASACAHKATGTIVRRLSSLNHFVTWADSVQASPFPVTERVSWMYLTHLDRSEAPWSKPGGFTQCVNWCRGVLGLKVEDYMTSSPRVVGLCKGFEAKAPPPRRAPALAVEEVKFLEGAAAFADNAPDCVIAGALLFMMFSCARASDAARMVTLEVDFSDPDESTVWIEGSVSKSKTAMGARARLLLPLLAPCVYLETPWIPQWLEARVSLGLSVKGAIDKGSLIPHFGEDGVPTGNAMSSQQITKWLRGILAEVSPDSSRLSSHSLKATGLTWAASAGVALDTRRLLAHHVHDSARSTETYSRDVLAPAARIFEEVLLAIRDGDFVPDNPRGSQIRTRQRVLAFNKPDPVVPEGALRRSSNVPPDLDNEVSAAASAEQPAPAPEHMTDTTDSESDRLSEEDMPTDPPLPGNRARREAVAALPPWCQSFMHAVSGCLHVQGVEMRNRLLCGRTLSDRPWFPSLTASLLGSDPFKNLVKENVESFAALAFSVADQPNHIDDSKLEDLAKNIFPAPGPTLGHAGALRRLAFEGLAFSLQDLKDRGDPEASSKKYLPSHEREHKRKEQVARLTGVLLEGDLEPSNGLVDRAAAMLHDGLVRYIPPSACVSRDAEVAAVRRDKEFFAIENGELTLKKKDNVFNADVATDFKLQQAFTRRGVALDRVGLVSFNVHERLVRNYFFLASRAAPPGYAKPGVGAIIKADKELWTLLSRECRDGCKPNAAGVAPLDALIAAKQNDTCVTFSLFPLPQADGRGREWTKGRGAGKGRRYCYGFNLEEGCDLPASGTTRQGTARQTRSSQPVVQMREASSGPGQPPASSFLSSPGKGGPRCDDVTGRARCEDAPPPLVGSSSSPVDCQPGNSDRGVPLFVEVFCGLGRLSKAAKDLGFHTVSIDKVCKAQGVKVLQLDLSRKEGRSLLKDVLDRPGLIWLFPGLSGLVASSHVVTLHACMFGSTPRKSTTLVSNRSWFRRTAVLCSGDHAHESWGQVTHQGERVWSTSLESAYTPQLAKAWASCAGAAVKDVLEKAPVGRKRAFKALCEPDFTVKVILKGDDAARFFGFFPPCKVPRNWDHWPKGSKLLEIDREGATASVAIPCSPETWCRQALELPSPRRARCVLPPEMLVALAADAAEDTIKIAKSRTEASRLDPEVNHVTSSKMSVALELLLREVGHVDPEVAESVRVGFPLVNWLPVSGLWDADVRPPELTASGLQCMSGEISQRCVKGLCRYRDRATERAVWAVTREEQASGWLSFCSREDLSALAVVSPRFGVFQKKKVRPIDNFKASLVNSACGVQEKVQMDGIDEIVEACLSWLRFRLPGSPPERILGRTWDLKSAYKQLAVRADHKHFAIICVMDPQADVVQYCRLHSLPFGAVAAVHAFLRCSEALKAIARKKFFIAMTSFFDDFTVLTSAANAAHVEVVVSSMFKKLGWRVATEEKKNRPFSEVFDVLGVRVDLSHQSVGVVQVSNTPQRVAELKDTVAEIKQKGSLTFEEAQRLRGRLVFAEQHVWGRNAKQAVVAVGDVSPASEASHPLTDVQRAALDFIEQRVLDGRPRSFSIQPSRTFHLWLDGACEWDEPNSFPTCGFGGVLWLDGVPLSWGDTLDPAAAKEWARRVGKKQLVFECELLPYFISLQLWGRSLRNSDLLVFIDNDAARASLARSFTRKEEGAAIVFQAVEEEERLNINACFLRVPTSSNIADGPSKPPAQVVFVCSS</sequence>
<evidence type="ECO:0000313" key="5">
    <source>
        <dbReference type="Proteomes" id="UP000604046"/>
    </source>
</evidence>
<dbReference type="GO" id="GO:0015074">
    <property type="term" value="P:DNA integration"/>
    <property type="evidence" value="ECO:0007669"/>
    <property type="project" value="InterPro"/>
</dbReference>
<feature type="compositionally biased region" description="Low complexity" evidence="2">
    <location>
        <begin position="986"/>
        <end position="1001"/>
    </location>
</feature>
<keyword evidence="5" id="KW-1185">Reference proteome</keyword>
<protein>
    <recommendedName>
        <fullName evidence="3">Tyr recombinase domain-containing protein</fullName>
    </recommendedName>
</protein>
<organism evidence="4 5">
    <name type="scientific">Symbiodinium natans</name>
    <dbReference type="NCBI Taxonomy" id="878477"/>
    <lineage>
        <taxon>Eukaryota</taxon>
        <taxon>Sar</taxon>
        <taxon>Alveolata</taxon>
        <taxon>Dinophyceae</taxon>
        <taxon>Suessiales</taxon>
        <taxon>Symbiodiniaceae</taxon>
        <taxon>Symbiodinium</taxon>
    </lineage>
</organism>
<feature type="domain" description="Tyr recombinase" evidence="3">
    <location>
        <begin position="306"/>
        <end position="521"/>
    </location>
</feature>
<evidence type="ECO:0000313" key="4">
    <source>
        <dbReference type="EMBL" id="CAE7543508.1"/>
    </source>
</evidence>
<keyword evidence="1" id="KW-0233">DNA recombination</keyword>
<reference evidence="4" key="1">
    <citation type="submission" date="2021-02" db="EMBL/GenBank/DDBJ databases">
        <authorList>
            <person name="Dougan E. K."/>
            <person name="Rhodes N."/>
            <person name="Thang M."/>
            <person name="Chan C."/>
        </authorList>
    </citation>
    <scope>NUCLEOTIDE SEQUENCE</scope>
</reference>
<name>A0A812TVY4_9DINO</name>
<feature type="region of interest" description="Disordered" evidence="2">
    <location>
        <begin position="745"/>
        <end position="764"/>
    </location>
</feature>
<dbReference type="SUPFAM" id="SSF56349">
    <property type="entry name" value="DNA breaking-rejoining enzymes"/>
    <property type="match status" value="1"/>
</dbReference>
<dbReference type="GO" id="GO:0006310">
    <property type="term" value="P:DNA recombination"/>
    <property type="evidence" value="ECO:0007669"/>
    <property type="project" value="UniProtKB-KW"/>
</dbReference>
<feature type="region of interest" description="Disordered" evidence="2">
    <location>
        <begin position="984"/>
        <end position="1058"/>
    </location>
</feature>
<evidence type="ECO:0000256" key="1">
    <source>
        <dbReference type="ARBA" id="ARBA00023172"/>
    </source>
</evidence>
<feature type="region of interest" description="Disordered" evidence="2">
    <location>
        <begin position="550"/>
        <end position="616"/>
    </location>
</feature>
<proteinExistence type="predicted"/>
<dbReference type="Proteomes" id="UP000604046">
    <property type="component" value="Unassembled WGS sequence"/>
</dbReference>
<dbReference type="InterPro" id="IPR052055">
    <property type="entry name" value="Hepadnavirus_pol/RT"/>
</dbReference>
<dbReference type="EMBL" id="CAJNDS010002608">
    <property type="protein sequence ID" value="CAE7543508.1"/>
    <property type="molecule type" value="Genomic_DNA"/>
</dbReference>
<accession>A0A812TVY4</accession>
<dbReference type="PROSITE" id="PS51898">
    <property type="entry name" value="TYR_RECOMBINASE"/>
    <property type="match status" value="1"/>
</dbReference>
<dbReference type="GO" id="GO:0003677">
    <property type="term" value="F:DNA binding"/>
    <property type="evidence" value="ECO:0007669"/>
    <property type="project" value="InterPro"/>
</dbReference>
<dbReference type="PANTHER" id="PTHR33050">
    <property type="entry name" value="REVERSE TRANSCRIPTASE DOMAIN-CONTAINING PROTEIN"/>
    <property type="match status" value="1"/>
</dbReference>
<evidence type="ECO:0000259" key="3">
    <source>
        <dbReference type="PROSITE" id="PS51898"/>
    </source>
</evidence>
<dbReference type="PANTHER" id="PTHR33050:SF7">
    <property type="entry name" value="RIBONUCLEASE H"/>
    <property type="match status" value="1"/>
</dbReference>
<evidence type="ECO:0000256" key="2">
    <source>
        <dbReference type="SAM" id="MobiDB-lite"/>
    </source>
</evidence>
<dbReference type="InterPro" id="IPR002104">
    <property type="entry name" value="Integrase_catalytic"/>
</dbReference>